<dbReference type="RefSeq" id="WP_089739132.1">
    <property type="nucleotide sequence ID" value="NZ_FOGL01000002.1"/>
</dbReference>
<protein>
    <submittedName>
        <fullName evidence="2">Catechol 2,3-dioxygenase</fullName>
    </submittedName>
</protein>
<evidence type="ECO:0000313" key="3">
    <source>
        <dbReference type="Proteomes" id="UP000199687"/>
    </source>
</evidence>
<keyword evidence="3" id="KW-1185">Reference proteome</keyword>
<dbReference type="EMBL" id="FOGL01000002">
    <property type="protein sequence ID" value="SER26315.1"/>
    <property type="molecule type" value="Genomic_DNA"/>
</dbReference>
<evidence type="ECO:0000259" key="1">
    <source>
        <dbReference type="PROSITE" id="PS51819"/>
    </source>
</evidence>
<name>A0A1H9MSB9_9BACI</name>
<accession>A0A1H9MSB9</accession>
<dbReference type="GO" id="GO:0051213">
    <property type="term" value="F:dioxygenase activity"/>
    <property type="evidence" value="ECO:0007669"/>
    <property type="project" value="UniProtKB-KW"/>
</dbReference>
<dbReference type="Pfam" id="PF00903">
    <property type="entry name" value="Glyoxalase"/>
    <property type="match status" value="1"/>
</dbReference>
<gene>
    <name evidence="2" type="ORF">SAMN04487944_102123</name>
</gene>
<keyword evidence="2" id="KW-0223">Dioxygenase</keyword>
<evidence type="ECO:0000313" key="2">
    <source>
        <dbReference type="EMBL" id="SER26315.1"/>
    </source>
</evidence>
<reference evidence="2 3" key="1">
    <citation type="submission" date="2016-10" db="EMBL/GenBank/DDBJ databases">
        <authorList>
            <person name="de Groot N.N."/>
        </authorList>
    </citation>
    <scope>NUCLEOTIDE SEQUENCE [LARGE SCALE GENOMIC DNA]</scope>
    <source>
        <strain evidence="2 3">CGMCC 1.7727</strain>
    </source>
</reference>
<dbReference type="SUPFAM" id="SSF54593">
    <property type="entry name" value="Glyoxalase/Bleomycin resistance protein/Dihydroxybiphenyl dioxygenase"/>
    <property type="match status" value="1"/>
</dbReference>
<proteinExistence type="predicted"/>
<dbReference type="InterPro" id="IPR029068">
    <property type="entry name" value="Glyas_Bleomycin-R_OHBP_Dase"/>
</dbReference>
<dbReference type="Gene3D" id="3.10.180.10">
    <property type="entry name" value="2,3-Dihydroxybiphenyl 1,2-Dioxygenase, domain 1"/>
    <property type="match status" value="1"/>
</dbReference>
<sequence length="146" mass="16982">MLENLQDTRIKVGLTIQVRLVADLKASLAYYRDILGCTVDDWGHAQRDDMIFILQQAKSRDDVRPNAASQKRQDYPTEWHGPDHGWDTFVHMEWEDLEPFVEEIREKGAIISVEPFTAIHGKWEFKNVYVDDPDGYTIVFGAMREI</sequence>
<dbReference type="Proteomes" id="UP000199687">
    <property type="component" value="Unassembled WGS sequence"/>
</dbReference>
<dbReference type="STRING" id="531814.SAMN04487944_102123"/>
<dbReference type="OrthoDB" id="194298at2"/>
<keyword evidence="2" id="KW-0560">Oxidoreductase</keyword>
<dbReference type="InterPro" id="IPR037523">
    <property type="entry name" value="VOC_core"/>
</dbReference>
<dbReference type="InterPro" id="IPR004360">
    <property type="entry name" value="Glyas_Fos-R_dOase_dom"/>
</dbReference>
<organism evidence="2 3">
    <name type="scientific">Gracilibacillus ureilyticus</name>
    <dbReference type="NCBI Taxonomy" id="531814"/>
    <lineage>
        <taxon>Bacteria</taxon>
        <taxon>Bacillati</taxon>
        <taxon>Bacillota</taxon>
        <taxon>Bacilli</taxon>
        <taxon>Bacillales</taxon>
        <taxon>Bacillaceae</taxon>
        <taxon>Gracilibacillus</taxon>
    </lineage>
</organism>
<dbReference type="AlphaFoldDB" id="A0A1H9MSB9"/>
<feature type="domain" description="VOC" evidence="1">
    <location>
        <begin position="13"/>
        <end position="143"/>
    </location>
</feature>
<dbReference type="PROSITE" id="PS51819">
    <property type="entry name" value="VOC"/>
    <property type="match status" value="1"/>
</dbReference>